<dbReference type="InterPro" id="IPR029052">
    <property type="entry name" value="Metallo-depent_PP-like"/>
</dbReference>
<dbReference type="Proteomes" id="UP000612585">
    <property type="component" value="Unassembled WGS sequence"/>
</dbReference>
<evidence type="ECO:0000256" key="2">
    <source>
        <dbReference type="SAM" id="MobiDB-lite"/>
    </source>
</evidence>
<keyword evidence="3" id="KW-0732">Signal</keyword>
<dbReference type="Gene3D" id="3.60.21.10">
    <property type="match status" value="1"/>
</dbReference>
<dbReference type="EMBL" id="BOPG01000037">
    <property type="protein sequence ID" value="GIJ58561.1"/>
    <property type="molecule type" value="Genomic_DNA"/>
</dbReference>
<dbReference type="InterPro" id="IPR019079">
    <property type="entry name" value="Capsule_synth_CapA"/>
</dbReference>
<evidence type="ECO:0000256" key="1">
    <source>
        <dbReference type="ARBA" id="ARBA00005662"/>
    </source>
</evidence>
<dbReference type="AlphaFoldDB" id="A0A8J3Z6Y6"/>
<dbReference type="PANTHER" id="PTHR33393">
    <property type="entry name" value="POLYGLUTAMINE SYNTHESIS ACCESSORY PROTEIN RV0574C-RELATED"/>
    <property type="match status" value="1"/>
</dbReference>
<accession>A0A8J3Z6Y6</accession>
<dbReference type="CDD" id="cd07381">
    <property type="entry name" value="MPP_CapA"/>
    <property type="match status" value="1"/>
</dbReference>
<gene>
    <name evidence="5" type="primary">pgsA_2</name>
    <name evidence="5" type="ORF">Vau01_060770</name>
</gene>
<proteinExistence type="inferred from homology"/>
<name>A0A8J3Z6Y6_9ACTN</name>
<sequence>MGVRSGAGHVLVILLAVGAASAAPTQAREPGPAARGSATPVDARPAPATSAATPPATAPARPRTLTVLGSGDVLLHSGLWRQAQRDAAAAGRQGYDFGPLFAAVRPVVAGVDLAICHLETPLGNPGGPFSGYPVFEVPPQVVPALKETGYDACSTASNHSLDRGEAGVRRTLDALDAAGVAHSGTHRSAGEKAAPTIVSANGVRVGLLSYTFSFNGIVRPADKPWLANSLDADAIVAEAARARAAGAEIVITSLHWGTEYQSGANDSQLAVARHLLTSPDIDLVLGHHAHVVQPFERIGDKWVAYGLGNHVSTQRNPETTRDGVLARMTFTEVGPKRWRVTAAEAIPTWMSHDTDPARLVLVPAALADPATPPALRDACARSLRRTTTAVTARGAGAQGLSITG</sequence>
<reference evidence="5" key="1">
    <citation type="submission" date="2021-01" db="EMBL/GenBank/DDBJ databases">
        <title>Whole genome shotgun sequence of Virgisporangium aurantiacum NBRC 16421.</title>
        <authorList>
            <person name="Komaki H."/>
            <person name="Tamura T."/>
        </authorList>
    </citation>
    <scope>NUCLEOTIDE SEQUENCE</scope>
    <source>
        <strain evidence="5">NBRC 16421</strain>
    </source>
</reference>
<feature type="compositionally biased region" description="Low complexity" evidence="2">
    <location>
        <begin position="43"/>
        <end position="63"/>
    </location>
</feature>
<dbReference type="InterPro" id="IPR052169">
    <property type="entry name" value="CW_Biosynth-Accessory"/>
</dbReference>
<dbReference type="RefSeq" id="WP_239151967.1">
    <property type="nucleotide sequence ID" value="NZ_BOPG01000037.1"/>
</dbReference>
<evidence type="ECO:0000313" key="6">
    <source>
        <dbReference type="Proteomes" id="UP000612585"/>
    </source>
</evidence>
<feature type="chain" id="PRO_5035208897" evidence="3">
    <location>
        <begin position="23"/>
        <end position="404"/>
    </location>
</feature>
<evidence type="ECO:0000259" key="4">
    <source>
        <dbReference type="SMART" id="SM00854"/>
    </source>
</evidence>
<protein>
    <submittedName>
        <fullName evidence="5">Poly-gamma-glutamate biosynthesis protein</fullName>
    </submittedName>
</protein>
<dbReference type="SMART" id="SM00854">
    <property type="entry name" value="PGA_cap"/>
    <property type="match status" value="1"/>
</dbReference>
<feature type="region of interest" description="Disordered" evidence="2">
    <location>
        <begin position="24"/>
        <end position="63"/>
    </location>
</feature>
<dbReference type="SUPFAM" id="SSF56300">
    <property type="entry name" value="Metallo-dependent phosphatases"/>
    <property type="match status" value="1"/>
</dbReference>
<feature type="signal peptide" evidence="3">
    <location>
        <begin position="1"/>
        <end position="22"/>
    </location>
</feature>
<keyword evidence="6" id="KW-1185">Reference proteome</keyword>
<dbReference type="Pfam" id="PF09587">
    <property type="entry name" value="PGA_cap"/>
    <property type="match status" value="1"/>
</dbReference>
<evidence type="ECO:0000313" key="5">
    <source>
        <dbReference type="EMBL" id="GIJ58561.1"/>
    </source>
</evidence>
<feature type="domain" description="Capsule synthesis protein CapA" evidence="4">
    <location>
        <begin position="66"/>
        <end position="314"/>
    </location>
</feature>
<comment type="similarity">
    <text evidence="1">Belongs to the CapA family.</text>
</comment>
<dbReference type="PANTHER" id="PTHR33393:SF13">
    <property type="entry name" value="PGA BIOSYNTHESIS PROTEIN CAPA"/>
    <property type="match status" value="1"/>
</dbReference>
<comment type="caution">
    <text evidence="5">The sequence shown here is derived from an EMBL/GenBank/DDBJ whole genome shotgun (WGS) entry which is preliminary data.</text>
</comment>
<evidence type="ECO:0000256" key="3">
    <source>
        <dbReference type="SAM" id="SignalP"/>
    </source>
</evidence>
<organism evidence="5 6">
    <name type="scientific">Virgisporangium aurantiacum</name>
    <dbReference type="NCBI Taxonomy" id="175570"/>
    <lineage>
        <taxon>Bacteria</taxon>
        <taxon>Bacillati</taxon>
        <taxon>Actinomycetota</taxon>
        <taxon>Actinomycetes</taxon>
        <taxon>Micromonosporales</taxon>
        <taxon>Micromonosporaceae</taxon>
        <taxon>Virgisporangium</taxon>
    </lineage>
</organism>